<keyword evidence="1" id="KW-1133">Transmembrane helix</keyword>
<dbReference type="Pfam" id="PF07331">
    <property type="entry name" value="TctB"/>
    <property type="match status" value="1"/>
</dbReference>
<dbReference type="Proteomes" id="UP000190637">
    <property type="component" value="Unassembled WGS sequence"/>
</dbReference>
<keyword evidence="4" id="KW-1185">Reference proteome</keyword>
<reference evidence="3 4" key="1">
    <citation type="submission" date="2017-02" db="EMBL/GenBank/DDBJ databases">
        <authorList>
            <person name="Peterson S.W."/>
        </authorList>
    </citation>
    <scope>NUCLEOTIDE SEQUENCE [LARGE SCALE GENOMIC DNA]</scope>
    <source>
        <strain evidence="3 4">DSM 45154</strain>
    </source>
</reference>
<keyword evidence="1" id="KW-0812">Transmembrane</keyword>
<sequence length="166" mass="17642">MSTSPAPTSEVTSAQEAARTSSRWRELVPALAGVALGVTTLALSTQIPDGAASVRFSPRWWPDALAFLLIGLGVVHAVLSWVTGGTDEAPEPATRAGAIRLVAILSAIVGYGVLWYFVDFRVSTTVLFVALTYIAGGRGWKALLLFPVVTTMVLYLLFGVLLRVPL</sequence>
<feature type="transmembrane region" description="Helical" evidence="1">
    <location>
        <begin position="143"/>
        <end position="164"/>
    </location>
</feature>
<feature type="transmembrane region" description="Helical" evidence="1">
    <location>
        <begin position="64"/>
        <end position="84"/>
    </location>
</feature>
<proteinExistence type="predicted"/>
<evidence type="ECO:0000259" key="2">
    <source>
        <dbReference type="Pfam" id="PF07331"/>
    </source>
</evidence>
<organism evidence="3 4">
    <name type="scientific">Marinactinospora thermotolerans DSM 45154</name>
    <dbReference type="NCBI Taxonomy" id="1122192"/>
    <lineage>
        <taxon>Bacteria</taxon>
        <taxon>Bacillati</taxon>
        <taxon>Actinomycetota</taxon>
        <taxon>Actinomycetes</taxon>
        <taxon>Streptosporangiales</taxon>
        <taxon>Nocardiopsidaceae</taxon>
        <taxon>Marinactinospora</taxon>
    </lineage>
</organism>
<evidence type="ECO:0000256" key="1">
    <source>
        <dbReference type="SAM" id="Phobius"/>
    </source>
</evidence>
<name>A0A1T4K7F1_9ACTN</name>
<dbReference type="EMBL" id="FUWS01000001">
    <property type="protein sequence ID" value="SJZ38243.1"/>
    <property type="molecule type" value="Genomic_DNA"/>
</dbReference>
<evidence type="ECO:0000313" key="4">
    <source>
        <dbReference type="Proteomes" id="UP000190637"/>
    </source>
</evidence>
<evidence type="ECO:0000313" key="3">
    <source>
        <dbReference type="EMBL" id="SJZ38243.1"/>
    </source>
</evidence>
<dbReference type="RefSeq" id="WP_078759645.1">
    <property type="nucleotide sequence ID" value="NZ_FUWS01000001.1"/>
</dbReference>
<gene>
    <name evidence="3" type="ORF">SAMN02745673_00202</name>
</gene>
<dbReference type="InterPro" id="IPR009936">
    <property type="entry name" value="DUF1468"/>
</dbReference>
<feature type="transmembrane region" description="Helical" evidence="1">
    <location>
        <begin position="96"/>
        <end position="114"/>
    </location>
</feature>
<dbReference type="STRING" id="1122192.SAMN02745673_00202"/>
<keyword evidence="1" id="KW-0472">Membrane</keyword>
<feature type="domain" description="DUF1468" evidence="2">
    <location>
        <begin position="34"/>
        <end position="166"/>
    </location>
</feature>
<feature type="transmembrane region" description="Helical" evidence="1">
    <location>
        <begin position="27"/>
        <end position="44"/>
    </location>
</feature>
<dbReference type="AlphaFoldDB" id="A0A1T4K7F1"/>
<dbReference type="OrthoDB" id="7950028at2"/>
<accession>A0A1T4K7F1</accession>
<protein>
    <submittedName>
        <fullName evidence="3">Tripartite tricarboxylate transporter TctB family protein</fullName>
    </submittedName>
</protein>